<evidence type="ECO:0000313" key="2">
    <source>
        <dbReference type="WBParaSite" id="jg17554"/>
    </source>
</evidence>
<sequence length="141" mass="16570">MSSKTSDVVAVNCHEYETQYFGFSSRGFINFYYNEFISAWAQVVEDVLMPSILQGEQHDKSAVKNLRDKLLNRLFQHGKLDLILKKAQEHAVKYIFKVPTCVTLPSDRLNLELQHYDEQELLAKIERYRKEILEMRLSLNI</sequence>
<keyword evidence="1" id="KW-1185">Reference proteome</keyword>
<dbReference type="AlphaFoldDB" id="A0A915D9J5"/>
<dbReference type="Proteomes" id="UP000887574">
    <property type="component" value="Unplaced"/>
</dbReference>
<name>A0A915D9J5_9BILA</name>
<reference evidence="2" key="1">
    <citation type="submission" date="2022-11" db="UniProtKB">
        <authorList>
            <consortium name="WormBaseParasite"/>
        </authorList>
    </citation>
    <scope>IDENTIFICATION</scope>
</reference>
<accession>A0A915D9J5</accession>
<protein>
    <submittedName>
        <fullName evidence="2">Uncharacterized protein</fullName>
    </submittedName>
</protein>
<organism evidence="1 2">
    <name type="scientific">Ditylenchus dipsaci</name>
    <dbReference type="NCBI Taxonomy" id="166011"/>
    <lineage>
        <taxon>Eukaryota</taxon>
        <taxon>Metazoa</taxon>
        <taxon>Ecdysozoa</taxon>
        <taxon>Nematoda</taxon>
        <taxon>Chromadorea</taxon>
        <taxon>Rhabditida</taxon>
        <taxon>Tylenchina</taxon>
        <taxon>Tylenchomorpha</taxon>
        <taxon>Sphaerularioidea</taxon>
        <taxon>Anguinidae</taxon>
        <taxon>Anguininae</taxon>
        <taxon>Ditylenchus</taxon>
    </lineage>
</organism>
<proteinExistence type="predicted"/>
<dbReference type="WBParaSite" id="jg17554">
    <property type="protein sequence ID" value="jg17554"/>
    <property type="gene ID" value="jg17554"/>
</dbReference>
<evidence type="ECO:0000313" key="1">
    <source>
        <dbReference type="Proteomes" id="UP000887574"/>
    </source>
</evidence>